<dbReference type="GO" id="GO:0022857">
    <property type="term" value="F:transmembrane transporter activity"/>
    <property type="evidence" value="ECO:0007669"/>
    <property type="project" value="InterPro"/>
</dbReference>
<evidence type="ECO:0000313" key="9">
    <source>
        <dbReference type="Proteomes" id="UP000249516"/>
    </source>
</evidence>
<feature type="transmembrane region" description="Helical" evidence="7">
    <location>
        <begin position="142"/>
        <end position="167"/>
    </location>
</feature>
<accession>A0A495A3Q1</accession>
<evidence type="ECO:0000256" key="5">
    <source>
        <dbReference type="ARBA" id="ARBA00023136"/>
    </source>
</evidence>
<evidence type="ECO:0000256" key="1">
    <source>
        <dbReference type="ARBA" id="ARBA00004651"/>
    </source>
</evidence>
<feature type="transmembrane region" description="Helical" evidence="7">
    <location>
        <begin position="174"/>
        <end position="194"/>
    </location>
</feature>
<keyword evidence="2" id="KW-1003">Cell membrane</keyword>
<feature type="transmembrane region" description="Helical" evidence="7">
    <location>
        <begin position="288"/>
        <end position="304"/>
    </location>
</feature>
<reference evidence="8 9" key="1">
    <citation type="submission" date="2018-10" db="EMBL/GenBank/DDBJ databases">
        <title>Kocuria tytouropygialis sp. nov., isolated from the uropygial gland of an American barn owl (Tyto furcata).</title>
        <authorList>
            <person name="Braun M.S."/>
            <person name="Wang E."/>
            <person name="Zimmermann S."/>
            <person name="Wagner H."/>
            <person name="Wink M."/>
        </authorList>
    </citation>
    <scope>NUCLEOTIDE SEQUENCE [LARGE SCALE GENOMIC DNA]</scope>
    <source>
        <strain evidence="8 9">442</strain>
    </source>
</reference>
<dbReference type="RefSeq" id="WP_110919507.1">
    <property type="nucleotide sequence ID" value="NZ_PNJG02000003.1"/>
</dbReference>
<feature type="transmembrane region" description="Helical" evidence="7">
    <location>
        <begin position="116"/>
        <end position="136"/>
    </location>
</feature>
<feature type="transmembrane region" description="Helical" evidence="7">
    <location>
        <begin position="338"/>
        <end position="358"/>
    </location>
</feature>
<feature type="compositionally biased region" description="Low complexity" evidence="6">
    <location>
        <begin position="9"/>
        <end position="19"/>
    </location>
</feature>
<feature type="transmembrane region" description="Helical" evidence="7">
    <location>
        <begin position="200"/>
        <end position="223"/>
    </location>
</feature>
<evidence type="ECO:0000256" key="4">
    <source>
        <dbReference type="ARBA" id="ARBA00022989"/>
    </source>
</evidence>
<dbReference type="Pfam" id="PF02653">
    <property type="entry name" value="BPD_transp_2"/>
    <property type="match status" value="1"/>
</dbReference>
<evidence type="ECO:0000256" key="3">
    <source>
        <dbReference type="ARBA" id="ARBA00022692"/>
    </source>
</evidence>
<dbReference type="CDD" id="cd06580">
    <property type="entry name" value="TM_PBP1_transp_TpRbsC_like"/>
    <property type="match status" value="1"/>
</dbReference>
<feature type="transmembrane region" description="Helical" evidence="7">
    <location>
        <begin position="46"/>
        <end position="69"/>
    </location>
</feature>
<feature type="transmembrane region" description="Helical" evidence="7">
    <location>
        <begin position="230"/>
        <end position="252"/>
    </location>
</feature>
<protein>
    <submittedName>
        <fullName evidence="8">ABC transporter permease</fullName>
    </submittedName>
</protein>
<evidence type="ECO:0000256" key="6">
    <source>
        <dbReference type="SAM" id="MobiDB-lite"/>
    </source>
</evidence>
<dbReference type="PANTHER" id="PTHR43370">
    <property type="entry name" value="SUGAR ABC TRANSPORTER INTEGRAL MEMBRANE PROTEIN-RELATED"/>
    <property type="match status" value="1"/>
</dbReference>
<evidence type="ECO:0000256" key="7">
    <source>
        <dbReference type="SAM" id="Phobius"/>
    </source>
</evidence>
<keyword evidence="3 7" id="KW-0812">Transmembrane</keyword>
<dbReference type="OrthoDB" id="9792579at2"/>
<dbReference type="PANTHER" id="PTHR43370:SF1">
    <property type="entry name" value="GUANOSINE ABC TRANSPORTER PERMEASE PROTEIN NUPQ"/>
    <property type="match status" value="1"/>
</dbReference>
<gene>
    <name evidence="8" type="ORF">C1C97_009670</name>
</gene>
<sequence length="447" mass="45950">MSTATASQPSPRGPGAAGPVPGPAPDAELATSAANRAVGVRTYRPATGLGVLALVSFAVFALHASSRAVRFRFSGDGDVVRLPDAEVAAAPYAWAVTIVLVALAGYAAVRARKLPRWVVALAGFCFVTGFLVWIVGTAQTPSISVTALLAGSVALATPLVFGALGGLLCERSGVVNIAIEAQLLFGAFSAAIAATVSGSAWVGLLAAMAGSVLVSVLLAVFAIRYRVNQVIVGVVLNVLVSGLTGFLFATVLQPSAAAFNTPERLPHVRIPVLAEIPVVGPVLFDQSVIGYIMYAAVAVVWFALHRTRWGLRTRAVGEHPKAADTLGVSVNALRTRNVLLGGAVAGLGGAFYTLVSVSAFTRDMTAGSGYIALAALIFGRWNPVGALLASLLFGFASNLESILSFLGTPVPSQFLAMLPYVVTIMAVAGLVGRSRGPAASGEPYRKE</sequence>
<feature type="transmembrane region" description="Helical" evidence="7">
    <location>
        <begin position="414"/>
        <end position="432"/>
    </location>
</feature>
<keyword evidence="5 7" id="KW-0472">Membrane</keyword>
<organism evidence="8 9">
    <name type="scientific">Kocuria tytonis</name>
    <dbReference type="NCBI Taxonomy" id="2054280"/>
    <lineage>
        <taxon>Bacteria</taxon>
        <taxon>Bacillati</taxon>
        <taxon>Actinomycetota</taxon>
        <taxon>Actinomycetes</taxon>
        <taxon>Micrococcales</taxon>
        <taxon>Micrococcaceae</taxon>
        <taxon>Kocuria</taxon>
    </lineage>
</organism>
<dbReference type="GO" id="GO:0005886">
    <property type="term" value="C:plasma membrane"/>
    <property type="evidence" value="ECO:0007669"/>
    <property type="project" value="UniProtKB-SubCell"/>
</dbReference>
<feature type="transmembrane region" description="Helical" evidence="7">
    <location>
        <begin position="370"/>
        <end position="393"/>
    </location>
</feature>
<dbReference type="AlphaFoldDB" id="A0A495A3Q1"/>
<comment type="caution">
    <text evidence="8">The sequence shown here is derived from an EMBL/GenBank/DDBJ whole genome shotgun (WGS) entry which is preliminary data.</text>
</comment>
<evidence type="ECO:0000313" key="8">
    <source>
        <dbReference type="EMBL" id="RKQ34107.1"/>
    </source>
</evidence>
<evidence type="ECO:0000256" key="2">
    <source>
        <dbReference type="ARBA" id="ARBA00022475"/>
    </source>
</evidence>
<dbReference type="InterPro" id="IPR001851">
    <property type="entry name" value="ABC_transp_permease"/>
</dbReference>
<name>A0A495A3Q1_9MICC</name>
<keyword evidence="9" id="KW-1185">Reference proteome</keyword>
<dbReference type="Proteomes" id="UP000249516">
    <property type="component" value="Unassembled WGS sequence"/>
</dbReference>
<feature type="region of interest" description="Disordered" evidence="6">
    <location>
        <begin position="1"/>
        <end position="25"/>
    </location>
</feature>
<proteinExistence type="predicted"/>
<feature type="transmembrane region" description="Helical" evidence="7">
    <location>
        <begin position="89"/>
        <end position="109"/>
    </location>
</feature>
<dbReference type="EMBL" id="PNJG02000003">
    <property type="protein sequence ID" value="RKQ34107.1"/>
    <property type="molecule type" value="Genomic_DNA"/>
</dbReference>
<keyword evidence="4 7" id="KW-1133">Transmembrane helix</keyword>
<comment type="subcellular location">
    <subcellularLocation>
        <location evidence="1">Cell membrane</location>
        <topology evidence="1">Multi-pass membrane protein</topology>
    </subcellularLocation>
</comment>